<dbReference type="Gene3D" id="3.40.50.12580">
    <property type="match status" value="1"/>
</dbReference>
<dbReference type="EMBL" id="LCCD01000020">
    <property type="protein sequence ID" value="KKS24740.1"/>
    <property type="molecule type" value="Genomic_DNA"/>
</dbReference>
<protein>
    <recommendedName>
        <fullName evidence="3">CDP-glycerol:poly(Glycerophosphate) glycerophosphotransferase</fullName>
    </recommendedName>
</protein>
<dbReference type="SUPFAM" id="SSF53756">
    <property type="entry name" value="UDP-Glycosyltransferase/glycogen phosphorylase"/>
    <property type="match status" value="1"/>
</dbReference>
<gene>
    <name evidence="1" type="ORF">UU83_C0020G0002</name>
</gene>
<dbReference type="InterPro" id="IPR043148">
    <property type="entry name" value="TagF_C"/>
</dbReference>
<dbReference type="GO" id="GO:0047355">
    <property type="term" value="F:CDP-glycerol glycerophosphotransferase activity"/>
    <property type="evidence" value="ECO:0007669"/>
    <property type="project" value="InterPro"/>
</dbReference>
<dbReference type="InterPro" id="IPR007554">
    <property type="entry name" value="Glycerophosphate_synth"/>
</dbReference>
<dbReference type="GO" id="GO:0016020">
    <property type="term" value="C:membrane"/>
    <property type="evidence" value="ECO:0007669"/>
    <property type="project" value="InterPro"/>
</dbReference>
<evidence type="ECO:0000313" key="2">
    <source>
        <dbReference type="Proteomes" id="UP000033856"/>
    </source>
</evidence>
<organism evidence="1 2">
    <name type="scientific">Candidatus Jorgensenbacteria bacterium GW2011_GWF2_41_8</name>
    <dbReference type="NCBI Taxonomy" id="1618667"/>
    <lineage>
        <taxon>Bacteria</taxon>
        <taxon>Candidatus Joergenseniibacteriota</taxon>
    </lineage>
</organism>
<proteinExistence type="predicted"/>
<dbReference type="Pfam" id="PF04464">
    <property type="entry name" value="Glyphos_transf"/>
    <property type="match status" value="1"/>
</dbReference>
<evidence type="ECO:0000313" key="1">
    <source>
        <dbReference type="EMBL" id="KKS24740.1"/>
    </source>
</evidence>
<sequence length="361" mass="40249">MILAVVKDPGGTNGVLPVVKVLRGESFKFDVRLIANGSAVKLLSDTTENYEALHSADEVSMRYPNPSIMLTSMCSDGGVGRDLVPLLRGTCPTVAFHDYWGTRLFPEWHDPKYRPDFFVVNDELDANIVMGAWPDYKREQFIVSGYPMFDQYAVKYDQTELLTSISSRLGIDAANKPIVLSAYGIYKGVNKFLSEVIDVLNDLNLDIYFIPRFHPRMKLNVPEEVELCNQVLKRFNGGTLVESSSACTTQELLRASTVVLSDYSTTLLEATLLRKPNISACYLEEIKVNYQVEFGTVQKWMPDPPFVMLGCSAKAVDKISLGQHLSDAIHGKLNLKSAQEKYFALDGQNAKRAAEKIASLI</sequence>
<name>A0A0G0XIL4_9BACT</name>
<comment type="caution">
    <text evidence="1">The sequence shown here is derived from an EMBL/GenBank/DDBJ whole genome shotgun (WGS) entry which is preliminary data.</text>
</comment>
<evidence type="ECO:0008006" key="3">
    <source>
        <dbReference type="Google" id="ProtNLM"/>
    </source>
</evidence>
<dbReference type="Proteomes" id="UP000033856">
    <property type="component" value="Unassembled WGS sequence"/>
</dbReference>
<accession>A0A0G0XIL4</accession>
<dbReference type="AlphaFoldDB" id="A0A0G0XIL4"/>
<reference evidence="1 2" key="1">
    <citation type="journal article" date="2015" name="Nature">
        <title>rRNA introns, odd ribosomes, and small enigmatic genomes across a large radiation of phyla.</title>
        <authorList>
            <person name="Brown C.T."/>
            <person name="Hug L.A."/>
            <person name="Thomas B.C."/>
            <person name="Sharon I."/>
            <person name="Castelle C.J."/>
            <person name="Singh A."/>
            <person name="Wilkins M.J."/>
            <person name="Williams K.H."/>
            <person name="Banfield J.F."/>
        </authorList>
    </citation>
    <scope>NUCLEOTIDE SEQUENCE [LARGE SCALE GENOMIC DNA]</scope>
</reference>